<dbReference type="EMBL" id="UINC01045651">
    <property type="protein sequence ID" value="SVB52660.1"/>
    <property type="molecule type" value="Genomic_DNA"/>
</dbReference>
<proteinExistence type="predicted"/>
<organism evidence="1">
    <name type="scientific">marine metagenome</name>
    <dbReference type="NCBI Taxonomy" id="408172"/>
    <lineage>
        <taxon>unclassified sequences</taxon>
        <taxon>metagenomes</taxon>
        <taxon>ecological metagenomes</taxon>
    </lineage>
</organism>
<sequence length="110" mass="11978">MAENSICWAIKATVTTAVNLKAMPAPHHTTKLASGFLDCISKKKANSCTGYATNRAKPTPSLFGLSRKNAAPKYTKTTIDKVATEYCFNAFNPRGFPSLFFLTVIRIQGC</sequence>
<evidence type="ECO:0000313" key="1">
    <source>
        <dbReference type="EMBL" id="SVB52660.1"/>
    </source>
</evidence>
<feature type="non-terminal residue" evidence="1">
    <location>
        <position position="110"/>
    </location>
</feature>
<dbReference type="AlphaFoldDB" id="A0A382EPK0"/>
<protein>
    <submittedName>
        <fullName evidence="1">Uncharacterized protein</fullName>
    </submittedName>
</protein>
<name>A0A382EPK0_9ZZZZ</name>
<accession>A0A382EPK0</accession>
<reference evidence="1" key="1">
    <citation type="submission" date="2018-05" db="EMBL/GenBank/DDBJ databases">
        <authorList>
            <person name="Lanie J.A."/>
            <person name="Ng W.-L."/>
            <person name="Kazmierczak K.M."/>
            <person name="Andrzejewski T.M."/>
            <person name="Davidsen T.M."/>
            <person name="Wayne K.J."/>
            <person name="Tettelin H."/>
            <person name="Glass J.I."/>
            <person name="Rusch D."/>
            <person name="Podicherti R."/>
            <person name="Tsui H.-C.T."/>
            <person name="Winkler M.E."/>
        </authorList>
    </citation>
    <scope>NUCLEOTIDE SEQUENCE</scope>
</reference>
<gene>
    <name evidence="1" type="ORF">METZ01_LOCUS205514</name>
</gene>